<dbReference type="OrthoDB" id="9804819at2"/>
<reference evidence="1 2" key="1">
    <citation type="submission" date="2017-02" db="EMBL/GenBank/DDBJ databases">
        <title>Prevalence of linear plasmids in Cutibacterium acnes isolates obtained from cancerous prostatic tissue.</title>
        <authorList>
            <person name="Davidsson S."/>
            <person name="Bruggemann H."/>
        </authorList>
    </citation>
    <scope>NUCLEOTIDE SEQUENCE [LARGE SCALE GENOMIC DNA]</scope>
    <source>
        <strain evidence="1 2">11-78</strain>
    </source>
</reference>
<dbReference type="InterPro" id="IPR003593">
    <property type="entry name" value="AAA+_ATPase"/>
</dbReference>
<dbReference type="Proteomes" id="UP000226191">
    <property type="component" value="Unassembled WGS sequence"/>
</dbReference>
<sequence length="239" mass="26130">MIIDDVTFSYRRHHEVLHGVTVELAPGRTVLLGPNGAGKSTLFSLCSGSRAPTSGRIGLAGMAEASSRTLRRRVGLMRQNVLPMPGFTVREQIIYCGWLMGMSTREATVRADDVIAAVNLTEKADDRTSRLSGGQLRRVGLAQVLVGEPEVLLLDEPMAGLDPAQRVRFRAVLEHVPDDRVTVVSTHQVDDLTDSYDRVIVLSCGRVVFDGTPKEFVDLAPECSQRRAEMAYLGLVADE</sequence>
<keyword evidence="1" id="KW-0067">ATP-binding</keyword>
<accession>A0A8B2VLV4</accession>
<keyword evidence="1" id="KW-0547">Nucleotide-binding</keyword>
<dbReference type="SMR" id="A0A8B2VLV4"/>
<organism evidence="1 2">
    <name type="scientific">Cutibacterium acnes</name>
    <name type="common">Propionibacterium acnes</name>
    <dbReference type="NCBI Taxonomy" id="1747"/>
    <lineage>
        <taxon>Bacteria</taxon>
        <taxon>Bacillati</taxon>
        <taxon>Actinomycetota</taxon>
        <taxon>Actinomycetes</taxon>
        <taxon>Propionibacteriales</taxon>
        <taxon>Propionibacteriaceae</taxon>
        <taxon>Cutibacterium</taxon>
    </lineage>
</organism>
<dbReference type="PANTHER" id="PTHR43038">
    <property type="entry name" value="ATP-BINDING CASSETTE, SUB-FAMILY H, MEMBER 1"/>
    <property type="match status" value="1"/>
</dbReference>
<dbReference type="Pfam" id="PF00005">
    <property type="entry name" value="ABC_tran"/>
    <property type="match status" value="1"/>
</dbReference>
<dbReference type="AlphaFoldDB" id="A0A8B2VLV4"/>
<dbReference type="InterPro" id="IPR017871">
    <property type="entry name" value="ABC_transporter-like_CS"/>
</dbReference>
<dbReference type="RefSeq" id="WP_002518646.1">
    <property type="nucleotide sequence ID" value="NZ_AP022844.1"/>
</dbReference>
<protein>
    <submittedName>
        <fullName evidence="1">Phosphonate ABC transporter ATP-binding protein</fullName>
    </submittedName>
</protein>
<evidence type="ECO:0000313" key="2">
    <source>
        <dbReference type="Proteomes" id="UP000226191"/>
    </source>
</evidence>
<comment type="caution">
    <text evidence="1">The sequence shown here is derived from an EMBL/GenBank/DDBJ whole genome shotgun (WGS) entry which is preliminary data.</text>
</comment>
<dbReference type="GO" id="GO:0005524">
    <property type="term" value="F:ATP binding"/>
    <property type="evidence" value="ECO:0007669"/>
    <property type="project" value="UniProtKB-KW"/>
</dbReference>
<dbReference type="InterPro" id="IPR003439">
    <property type="entry name" value="ABC_transporter-like_ATP-bd"/>
</dbReference>
<gene>
    <name evidence="1" type="ORF">B1B09_05980</name>
</gene>
<dbReference type="EMBL" id="MVCE01000002">
    <property type="protein sequence ID" value="PGF35140.1"/>
    <property type="molecule type" value="Genomic_DNA"/>
</dbReference>
<dbReference type="InterPro" id="IPR027417">
    <property type="entry name" value="P-loop_NTPase"/>
</dbReference>
<dbReference type="PROSITE" id="PS00211">
    <property type="entry name" value="ABC_TRANSPORTER_1"/>
    <property type="match status" value="1"/>
</dbReference>
<dbReference type="PANTHER" id="PTHR43038:SF7">
    <property type="entry name" value="ABC TRANSPORT SYSTEM ATP-BINDING PROTEIN"/>
    <property type="match status" value="1"/>
</dbReference>
<evidence type="ECO:0000313" key="1">
    <source>
        <dbReference type="EMBL" id="PGF35140.1"/>
    </source>
</evidence>
<proteinExistence type="predicted"/>
<dbReference type="SMART" id="SM00382">
    <property type="entry name" value="AAA"/>
    <property type="match status" value="1"/>
</dbReference>
<name>A0A8B2VLV4_CUTAC</name>
<dbReference type="GeneID" id="92856157"/>
<dbReference type="SUPFAM" id="SSF52540">
    <property type="entry name" value="P-loop containing nucleoside triphosphate hydrolases"/>
    <property type="match status" value="1"/>
</dbReference>
<dbReference type="PROSITE" id="PS50893">
    <property type="entry name" value="ABC_TRANSPORTER_2"/>
    <property type="match status" value="1"/>
</dbReference>
<dbReference type="Gene3D" id="3.40.50.300">
    <property type="entry name" value="P-loop containing nucleotide triphosphate hydrolases"/>
    <property type="match status" value="1"/>
</dbReference>
<dbReference type="GO" id="GO:0016887">
    <property type="term" value="F:ATP hydrolysis activity"/>
    <property type="evidence" value="ECO:0007669"/>
    <property type="project" value="InterPro"/>
</dbReference>